<evidence type="ECO:0000313" key="7">
    <source>
        <dbReference type="EMBL" id="SHF51315.1"/>
    </source>
</evidence>
<evidence type="ECO:0000313" key="8">
    <source>
        <dbReference type="Proteomes" id="UP000184423"/>
    </source>
</evidence>
<evidence type="ECO:0000259" key="5">
    <source>
        <dbReference type="Pfam" id="PF04101"/>
    </source>
</evidence>
<organism evidence="7 8">
    <name type="scientific">Caloramator proteoclasticus DSM 10124</name>
    <dbReference type="NCBI Taxonomy" id="1121262"/>
    <lineage>
        <taxon>Bacteria</taxon>
        <taxon>Bacillati</taxon>
        <taxon>Bacillota</taxon>
        <taxon>Clostridia</taxon>
        <taxon>Eubacteriales</taxon>
        <taxon>Clostridiaceae</taxon>
        <taxon>Caloramator</taxon>
    </lineage>
</organism>
<dbReference type="InterPro" id="IPR009695">
    <property type="entry name" value="Diacylglyc_glucosyltr_N"/>
</dbReference>
<dbReference type="GO" id="GO:0009247">
    <property type="term" value="P:glycolipid biosynthetic process"/>
    <property type="evidence" value="ECO:0007669"/>
    <property type="project" value="InterPro"/>
</dbReference>
<evidence type="ECO:0000259" key="6">
    <source>
        <dbReference type="Pfam" id="PF06925"/>
    </source>
</evidence>
<name>A0A1M5C9A9_9CLOT</name>
<reference evidence="8" key="1">
    <citation type="submission" date="2016-11" db="EMBL/GenBank/DDBJ databases">
        <authorList>
            <person name="Varghese N."/>
            <person name="Submissions S."/>
        </authorList>
    </citation>
    <scope>NUCLEOTIDE SEQUENCE [LARGE SCALE GENOMIC DNA]</scope>
    <source>
        <strain evidence="8">DSM 10124</strain>
    </source>
</reference>
<sequence length="256" mass="28941">MVSKLKRKNKIECPCIAILTDYAPHSFWLYSHIDAYVIPNEDFIQDLVEKGIEKETIYPLGIPVSEEFLQRIDKREARKELELDDKFTVLLMGGGLGIGNIKDMFEKLAFSKLDIQIIACAGQNIKLRNQLNEIASRTNKRTIVFDYTDNINLLMSASDLLISKPGGLTITEALIKEIPIVINSAIPGQEEKNADYLLNNGIAARIHSDDSVVSILMQLLNSKVRLQHMKECCREKAKPNATRDICNLILQKIENQ</sequence>
<keyword evidence="3" id="KW-0328">Glycosyltransferase</keyword>
<feature type="domain" description="Glycosyl transferase family 28 C-terminal" evidence="5">
    <location>
        <begin position="89"/>
        <end position="236"/>
    </location>
</feature>
<dbReference type="Proteomes" id="UP000184423">
    <property type="component" value="Unassembled WGS sequence"/>
</dbReference>
<dbReference type="GO" id="GO:0016020">
    <property type="term" value="C:membrane"/>
    <property type="evidence" value="ECO:0007669"/>
    <property type="project" value="UniProtKB-SubCell"/>
</dbReference>
<dbReference type="InterPro" id="IPR007235">
    <property type="entry name" value="Glyco_trans_28_C"/>
</dbReference>
<dbReference type="InterPro" id="IPR050519">
    <property type="entry name" value="Glycosyltransf_28_UgtP"/>
</dbReference>
<keyword evidence="4 7" id="KW-0808">Transferase</keyword>
<dbReference type="Pfam" id="PF04101">
    <property type="entry name" value="Glyco_tran_28_C"/>
    <property type="match status" value="1"/>
</dbReference>
<dbReference type="AlphaFoldDB" id="A0A1M5C9A9"/>
<accession>A0A1M5C9A9</accession>
<proteinExistence type="inferred from homology"/>
<evidence type="ECO:0000256" key="1">
    <source>
        <dbReference type="ARBA" id="ARBA00004370"/>
    </source>
</evidence>
<dbReference type="PANTHER" id="PTHR43025">
    <property type="entry name" value="MONOGALACTOSYLDIACYLGLYCEROL SYNTHASE"/>
    <property type="match status" value="1"/>
</dbReference>
<dbReference type="Gene3D" id="3.40.50.2000">
    <property type="entry name" value="Glycogen Phosphorylase B"/>
    <property type="match status" value="1"/>
</dbReference>
<dbReference type="Pfam" id="PF06925">
    <property type="entry name" value="MGDG_synth"/>
    <property type="match status" value="1"/>
</dbReference>
<dbReference type="EMBL" id="FQVG01000106">
    <property type="protein sequence ID" value="SHF51315.1"/>
    <property type="molecule type" value="Genomic_DNA"/>
</dbReference>
<dbReference type="GO" id="GO:0016758">
    <property type="term" value="F:hexosyltransferase activity"/>
    <property type="evidence" value="ECO:0007669"/>
    <property type="project" value="InterPro"/>
</dbReference>
<evidence type="ECO:0000256" key="3">
    <source>
        <dbReference type="ARBA" id="ARBA00022676"/>
    </source>
</evidence>
<evidence type="ECO:0000256" key="4">
    <source>
        <dbReference type="ARBA" id="ARBA00022679"/>
    </source>
</evidence>
<keyword evidence="8" id="KW-1185">Reference proteome</keyword>
<evidence type="ECO:0000256" key="2">
    <source>
        <dbReference type="ARBA" id="ARBA00006962"/>
    </source>
</evidence>
<gene>
    <name evidence="7" type="ORF">SAMN02746091_02680</name>
</gene>
<dbReference type="PANTHER" id="PTHR43025:SF3">
    <property type="entry name" value="MONOGALACTOSYLDIACYLGLYCEROL SYNTHASE 1, CHLOROPLASTIC"/>
    <property type="match status" value="1"/>
</dbReference>
<protein>
    <submittedName>
        <fullName evidence="7">Glycosyltransferase family 28 C-terminal domain-containing protein</fullName>
    </submittedName>
</protein>
<comment type="similarity">
    <text evidence="2">Belongs to the glycosyltransferase 28 family.</text>
</comment>
<feature type="domain" description="Diacylglycerol glucosyltransferase N-terminal" evidence="6">
    <location>
        <begin position="2"/>
        <end position="64"/>
    </location>
</feature>
<dbReference type="SUPFAM" id="SSF53756">
    <property type="entry name" value="UDP-Glycosyltransferase/glycogen phosphorylase"/>
    <property type="match status" value="1"/>
</dbReference>
<comment type="subcellular location">
    <subcellularLocation>
        <location evidence="1">Membrane</location>
    </subcellularLocation>
</comment>